<name>A0A381XWU8_9ZZZZ</name>
<dbReference type="PANTHER" id="PTHR48078:SF6">
    <property type="entry name" value="L-THREONINE DEHYDRATASE CATABOLIC TDCB"/>
    <property type="match status" value="1"/>
</dbReference>
<dbReference type="SUPFAM" id="SSF53686">
    <property type="entry name" value="Tryptophan synthase beta subunit-like PLP-dependent enzymes"/>
    <property type="match status" value="1"/>
</dbReference>
<dbReference type="Pfam" id="PF00291">
    <property type="entry name" value="PALP"/>
    <property type="match status" value="1"/>
</dbReference>
<evidence type="ECO:0000256" key="2">
    <source>
        <dbReference type="ARBA" id="ARBA00022898"/>
    </source>
</evidence>
<accession>A0A381XWU8</accession>
<dbReference type="GO" id="GO:0006567">
    <property type="term" value="P:L-threonine catabolic process"/>
    <property type="evidence" value="ECO:0007669"/>
    <property type="project" value="TreeGrafter"/>
</dbReference>
<feature type="domain" description="Tryptophan synthase beta chain-like PALP" evidence="4">
    <location>
        <begin position="68"/>
        <end position="371"/>
    </location>
</feature>
<sequence>MSFQLFCEECGTQHDNDSYILFCDKCHGLIEIRYDSLPSEMVLGKSPKRRGMKRFVERLPIKNQENLVSMGEGDTPIIPLPRMGEKLGLRNVHAKLEYFNPTGSFKDRGNMVQVSVLQDLGVRVVTDATGGNAGHSFSAYCARAGIKFHGFADESTRGNRKLHAIGLHGTELHWVTGGKKGRSEGARKFADDNKILHMDYGKNIYFIEGLKTLAYEIAEQMDPLPDHIIVPIGNGSIYQGMYKGFREMFEAKVIDAIPRLHGAQTEETQPFVAAFENNKWSPKSDHTTSLANGIGVNHPPRLKSLVEIARETDGRVVAVSETKILSWQKELASLEGLIVEPTSAVVMGAAEKLIDQGFIKGADVVLLPLTGFGIKEAIPGSNI</sequence>
<proteinExistence type="predicted"/>
<dbReference type="GO" id="GO:0004794">
    <property type="term" value="F:threonine deaminase activity"/>
    <property type="evidence" value="ECO:0007669"/>
    <property type="project" value="TreeGrafter"/>
</dbReference>
<evidence type="ECO:0000313" key="5">
    <source>
        <dbReference type="EMBL" id="SVA69276.1"/>
    </source>
</evidence>
<keyword evidence="2" id="KW-0663">Pyridoxal phosphate</keyword>
<protein>
    <recommendedName>
        <fullName evidence="4">Tryptophan synthase beta chain-like PALP domain-containing protein</fullName>
    </recommendedName>
</protein>
<keyword evidence="3" id="KW-0456">Lyase</keyword>
<evidence type="ECO:0000256" key="3">
    <source>
        <dbReference type="ARBA" id="ARBA00023239"/>
    </source>
</evidence>
<evidence type="ECO:0000259" key="4">
    <source>
        <dbReference type="Pfam" id="PF00291"/>
    </source>
</evidence>
<dbReference type="InterPro" id="IPR050147">
    <property type="entry name" value="Ser/Thr_Dehydratase"/>
</dbReference>
<dbReference type="Gene3D" id="3.40.50.1100">
    <property type="match status" value="2"/>
</dbReference>
<dbReference type="EMBL" id="UINC01016681">
    <property type="protein sequence ID" value="SVA69276.1"/>
    <property type="molecule type" value="Genomic_DNA"/>
</dbReference>
<evidence type="ECO:0000256" key="1">
    <source>
        <dbReference type="ARBA" id="ARBA00001933"/>
    </source>
</evidence>
<dbReference type="GO" id="GO:0009097">
    <property type="term" value="P:isoleucine biosynthetic process"/>
    <property type="evidence" value="ECO:0007669"/>
    <property type="project" value="TreeGrafter"/>
</dbReference>
<dbReference type="AlphaFoldDB" id="A0A381XWU8"/>
<dbReference type="CDD" id="cd01563">
    <property type="entry name" value="Thr-synth_1"/>
    <property type="match status" value="1"/>
</dbReference>
<dbReference type="GO" id="GO:0006565">
    <property type="term" value="P:L-serine catabolic process"/>
    <property type="evidence" value="ECO:0007669"/>
    <property type="project" value="TreeGrafter"/>
</dbReference>
<dbReference type="PANTHER" id="PTHR48078">
    <property type="entry name" value="THREONINE DEHYDRATASE, MITOCHONDRIAL-RELATED"/>
    <property type="match status" value="1"/>
</dbReference>
<gene>
    <name evidence="5" type="ORF">METZ01_LOCUS122130</name>
</gene>
<organism evidence="5">
    <name type="scientific">marine metagenome</name>
    <dbReference type="NCBI Taxonomy" id="408172"/>
    <lineage>
        <taxon>unclassified sequences</taxon>
        <taxon>metagenomes</taxon>
        <taxon>ecological metagenomes</taxon>
    </lineage>
</organism>
<dbReference type="InterPro" id="IPR001926">
    <property type="entry name" value="TrpB-like_PALP"/>
</dbReference>
<dbReference type="GO" id="GO:0003941">
    <property type="term" value="F:L-serine ammonia-lyase activity"/>
    <property type="evidence" value="ECO:0007669"/>
    <property type="project" value="TreeGrafter"/>
</dbReference>
<comment type="cofactor">
    <cofactor evidence="1">
        <name>pyridoxal 5'-phosphate</name>
        <dbReference type="ChEBI" id="CHEBI:597326"/>
    </cofactor>
</comment>
<dbReference type="InterPro" id="IPR036052">
    <property type="entry name" value="TrpB-like_PALP_sf"/>
</dbReference>
<reference evidence="5" key="1">
    <citation type="submission" date="2018-05" db="EMBL/GenBank/DDBJ databases">
        <authorList>
            <person name="Lanie J.A."/>
            <person name="Ng W.-L."/>
            <person name="Kazmierczak K.M."/>
            <person name="Andrzejewski T.M."/>
            <person name="Davidsen T.M."/>
            <person name="Wayne K.J."/>
            <person name="Tettelin H."/>
            <person name="Glass J.I."/>
            <person name="Rusch D."/>
            <person name="Podicherti R."/>
            <person name="Tsui H.-C.T."/>
            <person name="Winkler M.E."/>
        </authorList>
    </citation>
    <scope>NUCLEOTIDE SEQUENCE</scope>
</reference>